<dbReference type="Proteomes" id="UP000249829">
    <property type="component" value="Unassembled WGS sequence"/>
</dbReference>
<gene>
    <name evidence="3" type="ORF">BO99DRAFT_158001</name>
</gene>
<feature type="transmembrane region" description="Helical" evidence="2">
    <location>
        <begin position="78"/>
        <end position="100"/>
    </location>
</feature>
<keyword evidence="2" id="KW-0472">Membrane</keyword>
<dbReference type="EMBL" id="KZ825140">
    <property type="protein sequence ID" value="PYI18828.1"/>
    <property type="molecule type" value="Genomic_DNA"/>
</dbReference>
<keyword evidence="2" id="KW-1133">Transmembrane helix</keyword>
<organism evidence="3 4">
    <name type="scientific">Aspergillus violaceofuscus (strain CBS 115571)</name>
    <dbReference type="NCBI Taxonomy" id="1450538"/>
    <lineage>
        <taxon>Eukaryota</taxon>
        <taxon>Fungi</taxon>
        <taxon>Dikarya</taxon>
        <taxon>Ascomycota</taxon>
        <taxon>Pezizomycotina</taxon>
        <taxon>Eurotiomycetes</taxon>
        <taxon>Eurotiomycetidae</taxon>
        <taxon>Eurotiales</taxon>
        <taxon>Aspergillaceae</taxon>
        <taxon>Aspergillus</taxon>
    </lineage>
</organism>
<reference evidence="3 4" key="1">
    <citation type="submission" date="2018-02" db="EMBL/GenBank/DDBJ databases">
        <title>The genomes of Aspergillus section Nigri reveals drivers in fungal speciation.</title>
        <authorList>
            <consortium name="DOE Joint Genome Institute"/>
            <person name="Vesth T.C."/>
            <person name="Nybo J."/>
            <person name="Theobald S."/>
            <person name="Brandl J."/>
            <person name="Frisvad J.C."/>
            <person name="Nielsen K.F."/>
            <person name="Lyhne E.K."/>
            <person name="Kogle M.E."/>
            <person name="Kuo A."/>
            <person name="Riley R."/>
            <person name="Clum A."/>
            <person name="Nolan M."/>
            <person name="Lipzen A."/>
            <person name="Salamov A."/>
            <person name="Henrissat B."/>
            <person name="Wiebenga A."/>
            <person name="De vries R.P."/>
            <person name="Grigoriev I.V."/>
            <person name="Mortensen U.H."/>
            <person name="Andersen M.R."/>
            <person name="Baker S.E."/>
        </authorList>
    </citation>
    <scope>NUCLEOTIDE SEQUENCE [LARGE SCALE GENOMIC DNA]</scope>
    <source>
        <strain evidence="3 4">CBS 115571</strain>
    </source>
</reference>
<dbReference type="AlphaFoldDB" id="A0A2V5H461"/>
<protein>
    <submittedName>
        <fullName evidence="3">Uncharacterized protein</fullName>
    </submittedName>
</protein>
<evidence type="ECO:0000313" key="3">
    <source>
        <dbReference type="EMBL" id="PYI18828.1"/>
    </source>
</evidence>
<proteinExistence type="predicted"/>
<evidence type="ECO:0000313" key="4">
    <source>
        <dbReference type="Proteomes" id="UP000249829"/>
    </source>
</evidence>
<keyword evidence="4" id="KW-1185">Reference proteome</keyword>
<evidence type="ECO:0000256" key="1">
    <source>
        <dbReference type="SAM" id="MobiDB-lite"/>
    </source>
</evidence>
<feature type="region of interest" description="Disordered" evidence="1">
    <location>
        <begin position="1"/>
        <end position="34"/>
    </location>
</feature>
<sequence>MLGWQGQTTNKAQASLRLTPDQSPSSPRALPPQPPAELMVHALIQVRTHLAVDCILTIEGGALVRHGVNDRSMLLPFWFIHLVMAIPTVHLSLPTIVFMAS</sequence>
<evidence type="ECO:0000256" key="2">
    <source>
        <dbReference type="SAM" id="Phobius"/>
    </source>
</evidence>
<accession>A0A2V5H461</accession>
<feature type="compositionally biased region" description="Polar residues" evidence="1">
    <location>
        <begin position="1"/>
        <end position="13"/>
    </location>
</feature>
<name>A0A2V5H461_ASPV1</name>
<keyword evidence="2" id="KW-0812">Transmembrane</keyword>